<feature type="transmembrane region" description="Helical" evidence="1">
    <location>
        <begin position="395"/>
        <end position="416"/>
    </location>
</feature>
<keyword evidence="1" id="KW-0472">Membrane</keyword>
<feature type="transmembrane region" description="Helical" evidence="1">
    <location>
        <begin position="156"/>
        <end position="173"/>
    </location>
</feature>
<accession>A0A6J7TZD2</accession>
<name>A0A6J7TZD2_9ZZZZ</name>
<dbReference type="EMBL" id="CAFBPE010000027">
    <property type="protein sequence ID" value="CAB5003935.1"/>
    <property type="molecule type" value="Genomic_DNA"/>
</dbReference>
<gene>
    <name evidence="2" type="ORF">UFOPK4065_00500</name>
    <name evidence="3" type="ORF">UFOPK4319_00849</name>
</gene>
<feature type="transmembrane region" description="Helical" evidence="1">
    <location>
        <begin position="223"/>
        <end position="243"/>
    </location>
</feature>
<feature type="transmembrane region" description="Helical" evidence="1">
    <location>
        <begin position="132"/>
        <end position="150"/>
    </location>
</feature>
<feature type="transmembrane region" description="Helical" evidence="1">
    <location>
        <begin position="178"/>
        <end position="194"/>
    </location>
</feature>
<dbReference type="AlphaFoldDB" id="A0A6J7TZD2"/>
<protein>
    <submittedName>
        <fullName evidence="3">Unannotated protein</fullName>
    </submittedName>
</protein>
<evidence type="ECO:0000256" key="1">
    <source>
        <dbReference type="SAM" id="Phobius"/>
    </source>
</evidence>
<sequence>MKLLSLWLTTFKSKLYAIVLVSLVVRVIGFFLLPNQPTVALAPDEGGYAEIGKLVTSGQPTTSYGGLYKISRSLVLPASLLNKIGIEPLSSVRIIASVYGFCTLLLVVKIILKTIDINEVREIDFKKSSAIVALFAIFAFLPSHLLWSMLGLRESPMEFWVMSALASIYWVFYIQKQLSLQIVLWLVVSIVLIFNSRPQVGWVLGVTLLIILLFKVRNRIAIVLIPVTLIALGLGYASVSLSLQKQDVFMLVATDGTATDGTACKDSNEKIIVQKVEYICKKTGEKKSIIGLQNPAEVVFEQTQGIPLHHDLNQVDAASMIQTLSCPNSGETKFDKNFCMLWRAPYMSATFLFRPAIEIDVTSRSSFLAALENILWTGAFIFIITMLIKKRRLALLGPITPSLIFFGLYSVGAGSYEGNMGTAFRHKSLILWVVLLLLASAILAKKTPTHRNESSGNAV</sequence>
<keyword evidence="1" id="KW-1133">Transmembrane helix</keyword>
<proteinExistence type="predicted"/>
<dbReference type="EMBL" id="CAFBQN010000065">
    <property type="protein sequence ID" value="CAB5059464.1"/>
    <property type="molecule type" value="Genomic_DNA"/>
</dbReference>
<feature type="transmembrane region" description="Helical" evidence="1">
    <location>
        <begin position="94"/>
        <end position="112"/>
    </location>
</feature>
<evidence type="ECO:0000313" key="2">
    <source>
        <dbReference type="EMBL" id="CAB5003935.1"/>
    </source>
</evidence>
<keyword evidence="1" id="KW-0812">Transmembrane</keyword>
<feature type="transmembrane region" description="Helical" evidence="1">
    <location>
        <begin position="367"/>
        <end position="388"/>
    </location>
</feature>
<organism evidence="3">
    <name type="scientific">freshwater metagenome</name>
    <dbReference type="NCBI Taxonomy" id="449393"/>
    <lineage>
        <taxon>unclassified sequences</taxon>
        <taxon>metagenomes</taxon>
        <taxon>ecological metagenomes</taxon>
    </lineage>
</organism>
<reference evidence="3" key="1">
    <citation type="submission" date="2020-05" db="EMBL/GenBank/DDBJ databases">
        <authorList>
            <person name="Chiriac C."/>
            <person name="Salcher M."/>
            <person name="Ghai R."/>
            <person name="Kavagutti S V."/>
        </authorList>
    </citation>
    <scope>NUCLEOTIDE SEQUENCE</scope>
</reference>
<feature type="transmembrane region" description="Helical" evidence="1">
    <location>
        <begin position="15"/>
        <end position="33"/>
    </location>
</feature>
<evidence type="ECO:0000313" key="3">
    <source>
        <dbReference type="EMBL" id="CAB5059464.1"/>
    </source>
</evidence>
<feature type="transmembrane region" description="Helical" evidence="1">
    <location>
        <begin position="428"/>
        <end position="444"/>
    </location>
</feature>
<feature type="transmembrane region" description="Helical" evidence="1">
    <location>
        <begin position="200"/>
        <end position="216"/>
    </location>
</feature>